<sequence>MQLANPFLKVAGLSDRQIKKIEAVGKNIQLIADLSYSDIVMYCPSEAGIVAVAAVKPNTSISVRPDNIVGQVFEHPPEAITKAFTGGVRVEERYGEFNGAALTIYAIPIRDSGRVIAVITSERRSPEDWRPSEMEQMYVASADDLIEMIEAGVDVGITFPSSKEAGDGLLRVDFNGIITYATPNAVMIYRRLGVDALVGKSIYEIGLDETPILSALEDRKAVRREVTEKNMTVIKRAIPLIEKDHVKGIIAIVRDVTDVRAREQQLKIKEATIREIHHRVKNNLQTIASLLRLQSRRMETPEARQALLESVGRISSIAVVHEILSQSGSGTLDFKEIAGNITGMIQSSLVHPDKKITIMTRGAGGQIPSPMATALALVLTELVQNAVEHAFEGRDSGKIIILLERRGKTLTMAVNDDGIGLPEGFDIGKNSNLGLQIVHTLVTDELGGTWDMQSENGTKVTIKVSVEQVSQDV</sequence>
<dbReference type="Pfam" id="PF12282">
    <property type="entry name" value="GAF_PdtaS"/>
    <property type="match status" value="1"/>
</dbReference>
<evidence type="ECO:0000256" key="7">
    <source>
        <dbReference type="ARBA" id="ARBA00022840"/>
    </source>
</evidence>
<dbReference type="Gene3D" id="3.30.450.20">
    <property type="entry name" value="PAS domain"/>
    <property type="match status" value="1"/>
</dbReference>
<evidence type="ECO:0000259" key="8">
    <source>
        <dbReference type="PROSITE" id="PS50109"/>
    </source>
</evidence>
<dbReference type="EC" id="2.7.13.3" evidence="2"/>
<gene>
    <name evidence="9" type="ORF">COY37_00245</name>
</gene>
<dbReference type="Pfam" id="PF07568">
    <property type="entry name" value="HisKA_2"/>
    <property type="match status" value="1"/>
</dbReference>
<dbReference type="InterPro" id="IPR011495">
    <property type="entry name" value="Sig_transdc_His_kin_sub2_dim/P"/>
</dbReference>
<proteinExistence type="predicted"/>
<evidence type="ECO:0000313" key="9">
    <source>
        <dbReference type="EMBL" id="PIZ42545.1"/>
    </source>
</evidence>
<dbReference type="InterPro" id="IPR036890">
    <property type="entry name" value="HATPase_C_sf"/>
</dbReference>
<protein>
    <recommendedName>
        <fullName evidence="2">histidine kinase</fullName>
        <ecNumber evidence="2">2.7.13.3</ecNumber>
    </recommendedName>
</protein>
<evidence type="ECO:0000256" key="1">
    <source>
        <dbReference type="ARBA" id="ARBA00000085"/>
    </source>
</evidence>
<dbReference type="SMART" id="SM00387">
    <property type="entry name" value="HATPase_c"/>
    <property type="match status" value="1"/>
</dbReference>
<keyword evidence="5" id="KW-0547">Nucleotide-binding</keyword>
<dbReference type="PANTHER" id="PTHR41523">
    <property type="entry name" value="TWO-COMPONENT SYSTEM SENSOR PROTEIN"/>
    <property type="match status" value="1"/>
</dbReference>
<keyword evidence="7" id="KW-0067">ATP-binding</keyword>
<evidence type="ECO:0000256" key="3">
    <source>
        <dbReference type="ARBA" id="ARBA00022553"/>
    </source>
</evidence>
<dbReference type="InterPro" id="IPR022066">
    <property type="entry name" value="PdtaS_GAF"/>
</dbReference>
<dbReference type="InterPro" id="IPR003594">
    <property type="entry name" value="HATPase_dom"/>
</dbReference>
<feature type="domain" description="Histidine kinase" evidence="8">
    <location>
        <begin position="275"/>
        <end position="468"/>
    </location>
</feature>
<dbReference type="Gene3D" id="3.30.565.10">
    <property type="entry name" value="Histidine kinase-like ATPase, C-terminal domain"/>
    <property type="match status" value="1"/>
</dbReference>
<evidence type="ECO:0000313" key="10">
    <source>
        <dbReference type="Proteomes" id="UP000230956"/>
    </source>
</evidence>
<dbReference type="RefSeq" id="WP_286678745.1">
    <property type="nucleotide sequence ID" value="NZ_MNXI01000102.1"/>
</dbReference>
<reference evidence="10" key="1">
    <citation type="submission" date="2017-09" db="EMBL/GenBank/DDBJ databases">
        <title>Depth-based differentiation of microbial function through sediment-hosted aquifers and enrichment of novel symbionts in the deep terrestrial subsurface.</title>
        <authorList>
            <person name="Probst A.J."/>
            <person name="Ladd B."/>
            <person name="Jarett J.K."/>
            <person name="Geller-Mcgrath D.E."/>
            <person name="Sieber C.M.K."/>
            <person name="Emerson J.B."/>
            <person name="Anantharaman K."/>
            <person name="Thomas B.C."/>
            <person name="Malmstrom R."/>
            <person name="Stieglmeier M."/>
            <person name="Klingl A."/>
            <person name="Woyke T."/>
            <person name="Ryan C.M."/>
            <person name="Banfield J.F."/>
        </authorList>
    </citation>
    <scope>NUCLEOTIDE SEQUENCE [LARGE SCALE GENOMIC DNA]</scope>
</reference>
<organism evidence="9 10">
    <name type="scientific">Candidatus Aquicultor secundus</name>
    <dbReference type="NCBI Taxonomy" id="1973895"/>
    <lineage>
        <taxon>Bacteria</taxon>
        <taxon>Bacillati</taxon>
        <taxon>Actinomycetota</taxon>
        <taxon>Candidatus Aquicultoria</taxon>
        <taxon>Candidatus Aquicultorales</taxon>
        <taxon>Candidatus Aquicultoraceae</taxon>
        <taxon>Candidatus Aquicultor</taxon>
    </lineage>
</organism>
<comment type="caution">
    <text evidence="9">The sequence shown here is derived from an EMBL/GenBank/DDBJ whole genome shotgun (WGS) entry which is preliminary data.</text>
</comment>
<keyword evidence="6" id="KW-0418">Kinase</keyword>
<name>A0A2M7TBQ1_9ACTN</name>
<dbReference type="PANTHER" id="PTHR41523:SF8">
    <property type="entry name" value="ETHYLENE RESPONSE SENSOR PROTEIN"/>
    <property type="match status" value="1"/>
</dbReference>
<dbReference type="InterPro" id="IPR011102">
    <property type="entry name" value="Sig_transdc_His_kinase_HWE"/>
</dbReference>
<dbReference type="PROSITE" id="PS50109">
    <property type="entry name" value="HIS_KIN"/>
    <property type="match status" value="1"/>
</dbReference>
<evidence type="ECO:0000256" key="6">
    <source>
        <dbReference type="ARBA" id="ARBA00022777"/>
    </source>
</evidence>
<accession>A0A2M7TBQ1</accession>
<dbReference type="Gene3D" id="3.30.450.280">
    <property type="entry name" value="GAF domain"/>
    <property type="match status" value="1"/>
</dbReference>
<keyword evidence="3" id="KW-0597">Phosphoprotein</keyword>
<dbReference type="GO" id="GO:0004673">
    <property type="term" value="F:protein histidine kinase activity"/>
    <property type="evidence" value="ECO:0007669"/>
    <property type="project" value="UniProtKB-EC"/>
</dbReference>
<dbReference type="Proteomes" id="UP000230956">
    <property type="component" value="Unassembled WGS sequence"/>
</dbReference>
<dbReference type="InterPro" id="IPR038424">
    <property type="entry name" value="H_kinase_PdtaS_GAF_sf"/>
</dbReference>
<dbReference type="Pfam" id="PF02518">
    <property type="entry name" value="HATPase_c"/>
    <property type="match status" value="1"/>
</dbReference>
<dbReference type="SUPFAM" id="SSF55874">
    <property type="entry name" value="ATPase domain of HSP90 chaperone/DNA topoisomerase II/histidine kinase"/>
    <property type="match status" value="1"/>
</dbReference>
<dbReference type="SUPFAM" id="SSF55785">
    <property type="entry name" value="PYP-like sensor domain (PAS domain)"/>
    <property type="match status" value="1"/>
</dbReference>
<evidence type="ECO:0000256" key="5">
    <source>
        <dbReference type="ARBA" id="ARBA00022741"/>
    </source>
</evidence>
<dbReference type="SMART" id="SM00911">
    <property type="entry name" value="HWE_HK"/>
    <property type="match status" value="1"/>
</dbReference>
<dbReference type="InterPro" id="IPR035965">
    <property type="entry name" value="PAS-like_dom_sf"/>
</dbReference>
<dbReference type="GO" id="GO:0005524">
    <property type="term" value="F:ATP binding"/>
    <property type="evidence" value="ECO:0007669"/>
    <property type="project" value="UniProtKB-KW"/>
</dbReference>
<dbReference type="AlphaFoldDB" id="A0A2M7TBQ1"/>
<comment type="catalytic activity">
    <reaction evidence="1">
        <text>ATP + protein L-histidine = ADP + protein N-phospho-L-histidine.</text>
        <dbReference type="EC" id="2.7.13.3"/>
    </reaction>
</comment>
<evidence type="ECO:0000256" key="4">
    <source>
        <dbReference type="ARBA" id="ARBA00022679"/>
    </source>
</evidence>
<evidence type="ECO:0000256" key="2">
    <source>
        <dbReference type="ARBA" id="ARBA00012438"/>
    </source>
</evidence>
<dbReference type="EMBL" id="PFNG01000008">
    <property type="protein sequence ID" value="PIZ42545.1"/>
    <property type="molecule type" value="Genomic_DNA"/>
</dbReference>
<keyword evidence="4" id="KW-0808">Transferase</keyword>
<dbReference type="InterPro" id="IPR005467">
    <property type="entry name" value="His_kinase_dom"/>
</dbReference>